<comment type="caution">
    <text evidence="1">The sequence shown here is derived from an EMBL/GenBank/DDBJ whole genome shotgun (WGS) entry which is preliminary data.</text>
</comment>
<protein>
    <submittedName>
        <fullName evidence="1">Uncharacterized protein</fullName>
    </submittedName>
</protein>
<dbReference type="VEuPathDB" id="FungiDB:FUN_001292"/>
<reference evidence="1 2" key="2">
    <citation type="submission" date="2017-10" db="EMBL/GenBank/DDBJ databases">
        <title>Extensive intraspecific genome diversity in a model arbuscular mycorrhizal fungus.</title>
        <authorList>
            <person name="Chen E.C.H."/>
            <person name="Morin E."/>
            <person name="Baudet D."/>
            <person name="Noel J."/>
            <person name="Ndikumana S."/>
            <person name="Charron P."/>
            <person name="St-Onge C."/>
            <person name="Giorgi J."/>
            <person name="Grigoriev I.V."/>
            <person name="Roux C."/>
            <person name="Martin F.M."/>
            <person name="Corradi N."/>
        </authorList>
    </citation>
    <scope>NUCLEOTIDE SEQUENCE [LARGE SCALE GENOMIC DNA]</scope>
    <source>
        <strain evidence="1 2">C2</strain>
    </source>
</reference>
<sequence length="76" mass="8655">MNSKENKRNLWKEVNFDKYQYHVTISTIGSTTESAEEVGDKIVYMEDLGKRKQAYGICGECNEPGTGQDWCQPCNS</sequence>
<gene>
    <name evidence="1" type="ORF">RhiirC2_764388</name>
</gene>
<proteinExistence type="predicted"/>
<dbReference type="EMBL" id="LLXL01005752">
    <property type="protein sequence ID" value="PKK56366.1"/>
    <property type="molecule type" value="Genomic_DNA"/>
</dbReference>
<name>A0A2N1M400_9GLOM</name>
<reference evidence="1 2" key="1">
    <citation type="submission" date="2016-04" db="EMBL/GenBank/DDBJ databases">
        <title>Genome analyses suggest a sexual origin of heterokaryosis in a supposedly ancient asexual fungus.</title>
        <authorList>
            <person name="Ropars J."/>
            <person name="Sedzielewska K."/>
            <person name="Noel J."/>
            <person name="Charron P."/>
            <person name="Farinelli L."/>
            <person name="Marton T."/>
            <person name="Kruger M."/>
            <person name="Pelin A."/>
            <person name="Brachmann A."/>
            <person name="Corradi N."/>
        </authorList>
    </citation>
    <scope>NUCLEOTIDE SEQUENCE [LARGE SCALE GENOMIC DNA]</scope>
    <source>
        <strain evidence="1 2">C2</strain>
    </source>
</reference>
<organism evidence="1 2">
    <name type="scientific">Rhizophagus irregularis</name>
    <dbReference type="NCBI Taxonomy" id="588596"/>
    <lineage>
        <taxon>Eukaryota</taxon>
        <taxon>Fungi</taxon>
        <taxon>Fungi incertae sedis</taxon>
        <taxon>Mucoromycota</taxon>
        <taxon>Glomeromycotina</taxon>
        <taxon>Glomeromycetes</taxon>
        <taxon>Glomerales</taxon>
        <taxon>Glomeraceae</taxon>
        <taxon>Rhizophagus</taxon>
    </lineage>
</organism>
<dbReference type="Proteomes" id="UP000233469">
    <property type="component" value="Unassembled WGS sequence"/>
</dbReference>
<accession>A0A2N1M400</accession>
<evidence type="ECO:0000313" key="2">
    <source>
        <dbReference type="Proteomes" id="UP000233469"/>
    </source>
</evidence>
<feature type="non-terminal residue" evidence="1">
    <location>
        <position position="76"/>
    </location>
</feature>
<dbReference type="AlphaFoldDB" id="A0A2N1M400"/>
<evidence type="ECO:0000313" key="1">
    <source>
        <dbReference type="EMBL" id="PKK56366.1"/>
    </source>
</evidence>